<dbReference type="EMBL" id="JAODUP010000532">
    <property type="protein sequence ID" value="KAK2147872.1"/>
    <property type="molecule type" value="Genomic_DNA"/>
</dbReference>
<comment type="similarity">
    <text evidence="2">Belongs to the adaptor complexes large subunit family.</text>
</comment>
<gene>
    <name evidence="7" type="ORF">LSH36_533g01005</name>
</gene>
<keyword evidence="4" id="KW-0653">Protein transport</keyword>
<dbReference type="AlphaFoldDB" id="A0AAD9J7X7"/>
<feature type="domain" description="Clathrin/coatomer adaptor adaptin-like N-terminal" evidence="6">
    <location>
        <begin position="5"/>
        <end position="489"/>
    </location>
</feature>
<evidence type="ECO:0000256" key="2">
    <source>
        <dbReference type="ARBA" id="ARBA00006613"/>
    </source>
</evidence>
<comment type="subcellular location">
    <subcellularLocation>
        <location evidence="1">Endomembrane system</location>
    </subcellularLocation>
</comment>
<dbReference type="SUPFAM" id="SSF48371">
    <property type="entry name" value="ARM repeat"/>
    <property type="match status" value="1"/>
</dbReference>
<accession>A0AAD9J7X7</accession>
<dbReference type="InterPro" id="IPR002553">
    <property type="entry name" value="Clathrin/coatomer_adapt-like_N"/>
</dbReference>
<proteinExistence type="inferred from homology"/>
<dbReference type="GO" id="GO:0006886">
    <property type="term" value="P:intracellular protein transport"/>
    <property type="evidence" value="ECO:0007669"/>
    <property type="project" value="InterPro"/>
</dbReference>
<dbReference type="PANTHER" id="PTHR11134">
    <property type="entry name" value="ADAPTOR COMPLEX SUBUNIT BETA FAMILY MEMBER"/>
    <property type="match status" value="1"/>
</dbReference>
<evidence type="ECO:0000256" key="4">
    <source>
        <dbReference type="ARBA" id="ARBA00022927"/>
    </source>
</evidence>
<dbReference type="GO" id="GO:0016192">
    <property type="term" value="P:vesicle-mediated transport"/>
    <property type="evidence" value="ECO:0007669"/>
    <property type="project" value="InterPro"/>
</dbReference>
<organism evidence="7 8">
    <name type="scientific">Paralvinella palmiformis</name>
    <dbReference type="NCBI Taxonomy" id="53620"/>
    <lineage>
        <taxon>Eukaryota</taxon>
        <taxon>Metazoa</taxon>
        <taxon>Spiralia</taxon>
        <taxon>Lophotrochozoa</taxon>
        <taxon>Annelida</taxon>
        <taxon>Polychaeta</taxon>
        <taxon>Sedentaria</taxon>
        <taxon>Canalipalpata</taxon>
        <taxon>Terebellida</taxon>
        <taxon>Terebelliformia</taxon>
        <taxon>Alvinellidae</taxon>
        <taxon>Paralvinella</taxon>
    </lineage>
</organism>
<sequence>LYLQITVLSNSGTDTSEAFPAVAKLLASNDFIIKKLAYWFVSDNADNTDLILLIINTLLKDCEDPNPMMRGLALKTLTNLPVATVLDYCIQPITRSLGDKSAFVRRASVVATVRVHTCQPAAVMEAGWIDMLYKMIRDPDPLVVTNCLYALSTILEKEGGIVVNRNMAHYLLNRIDQFSDYHIVYVIRTLNRYKPLTEDETLDIMNIMDSFLKSDFPCVVLEALDYFLFLINNMPHLKGELFKRVSKHIHHLLESHNSEVVYTLMEHVQDLVKNGMQLSRYYKVFFCKYNEPTYVKIKKIDILSLLANASNVEEILEELRMYCLDVSVTKASIYTISTIAHNHPEHRSTTISSLLHLLELHPEDVAEVIFKVLQTLDLGDAENLGNALMTIQKASGVLETESGKAAFVSLLGRYAEHIDSAPYVLEDYIRQAVDGASSEMLMSLLTAGMQLVLKRPAECQHMFSMLLEHCLTEGDICVRDKALFYYHLLWCSPTGSIKVMNIKSRGIQWNNKSL</sequence>
<dbReference type="GO" id="GO:0030276">
    <property type="term" value="F:clathrin binding"/>
    <property type="evidence" value="ECO:0007669"/>
    <property type="project" value="InterPro"/>
</dbReference>
<name>A0AAD9J7X7_9ANNE</name>
<dbReference type="GO" id="GO:0012505">
    <property type="term" value="C:endomembrane system"/>
    <property type="evidence" value="ECO:0007669"/>
    <property type="project" value="UniProtKB-SubCell"/>
</dbReference>
<dbReference type="Proteomes" id="UP001208570">
    <property type="component" value="Unassembled WGS sequence"/>
</dbReference>
<dbReference type="GO" id="GO:0030117">
    <property type="term" value="C:membrane coat"/>
    <property type="evidence" value="ECO:0007669"/>
    <property type="project" value="InterPro"/>
</dbReference>
<dbReference type="InterPro" id="IPR016024">
    <property type="entry name" value="ARM-type_fold"/>
</dbReference>
<evidence type="ECO:0000256" key="3">
    <source>
        <dbReference type="ARBA" id="ARBA00022448"/>
    </source>
</evidence>
<evidence type="ECO:0000256" key="5">
    <source>
        <dbReference type="ARBA" id="ARBA00023136"/>
    </source>
</evidence>
<dbReference type="Gene3D" id="1.25.10.10">
    <property type="entry name" value="Leucine-rich Repeat Variant"/>
    <property type="match status" value="1"/>
</dbReference>
<evidence type="ECO:0000313" key="8">
    <source>
        <dbReference type="Proteomes" id="UP001208570"/>
    </source>
</evidence>
<keyword evidence="5" id="KW-0472">Membrane</keyword>
<evidence type="ECO:0000256" key="1">
    <source>
        <dbReference type="ARBA" id="ARBA00004308"/>
    </source>
</evidence>
<reference evidence="7" key="1">
    <citation type="journal article" date="2023" name="Mol. Biol. Evol.">
        <title>Third-Generation Sequencing Reveals the Adaptive Role of the Epigenome in Three Deep-Sea Polychaetes.</title>
        <authorList>
            <person name="Perez M."/>
            <person name="Aroh O."/>
            <person name="Sun Y."/>
            <person name="Lan Y."/>
            <person name="Juniper S.K."/>
            <person name="Young C.R."/>
            <person name="Angers B."/>
            <person name="Qian P.Y."/>
        </authorList>
    </citation>
    <scope>NUCLEOTIDE SEQUENCE</scope>
    <source>
        <strain evidence="7">P08H-3</strain>
    </source>
</reference>
<keyword evidence="8" id="KW-1185">Reference proteome</keyword>
<evidence type="ECO:0000313" key="7">
    <source>
        <dbReference type="EMBL" id="KAK2147872.1"/>
    </source>
</evidence>
<dbReference type="InterPro" id="IPR016342">
    <property type="entry name" value="AP_complex_bsu_1_2_4"/>
</dbReference>
<dbReference type="Pfam" id="PF01602">
    <property type="entry name" value="Adaptin_N"/>
    <property type="match status" value="1"/>
</dbReference>
<evidence type="ECO:0000259" key="6">
    <source>
        <dbReference type="Pfam" id="PF01602"/>
    </source>
</evidence>
<dbReference type="InterPro" id="IPR011989">
    <property type="entry name" value="ARM-like"/>
</dbReference>
<dbReference type="InterPro" id="IPR026739">
    <property type="entry name" value="AP_beta"/>
</dbReference>
<feature type="non-terminal residue" evidence="7">
    <location>
        <position position="1"/>
    </location>
</feature>
<protein>
    <recommendedName>
        <fullName evidence="6">Clathrin/coatomer adaptor adaptin-like N-terminal domain-containing protein</fullName>
    </recommendedName>
</protein>
<dbReference type="PIRSF" id="PIRSF002291">
    <property type="entry name" value="AP_complex_beta"/>
    <property type="match status" value="1"/>
</dbReference>
<keyword evidence="3" id="KW-0813">Transport</keyword>
<comment type="caution">
    <text evidence="7">The sequence shown here is derived from an EMBL/GenBank/DDBJ whole genome shotgun (WGS) entry which is preliminary data.</text>
</comment>